<dbReference type="EMBL" id="BMKQ01000001">
    <property type="protein sequence ID" value="GGF55535.1"/>
    <property type="molecule type" value="Genomic_DNA"/>
</dbReference>
<reference evidence="2" key="2">
    <citation type="submission" date="2020-09" db="EMBL/GenBank/DDBJ databases">
        <authorList>
            <person name="Sun Q."/>
            <person name="Zhou Y."/>
        </authorList>
    </citation>
    <scope>NUCLEOTIDE SEQUENCE</scope>
    <source>
        <strain evidence="2">CGMCC 1.16067</strain>
    </source>
</reference>
<feature type="signal peptide" evidence="1">
    <location>
        <begin position="1"/>
        <end position="25"/>
    </location>
</feature>
<comment type="caution">
    <text evidence="2">The sequence shown here is derived from an EMBL/GenBank/DDBJ whole genome shotgun (WGS) entry which is preliminary data.</text>
</comment>
<proteinExistence type="predicted"/>
<evidence type="ECO:0000313" key="3">
    <source>
        <dbReference type="Proteomes" id="UP000649179"/>
    </source>
</evidence>
<gene>
    <name evidence="2" type="ORF">GCM10011519_31780</name>
</gene>
<evidence type="ECO:0000313" key="2">
    <source>
        <dbReference type="EMBL" id="GGF55535.1"/>
    </source>
</evidence>
<protein>
    <recommendedName>
        <fullName evidence="4">Lipoprotein</fullName>
    </recommendedName>
</protein>
<dbReference type="Proteomes" id="UP000649179">
    <property type="component" value="Unassembled WGS sequence"/>
</dbReference>
<name>A0A917BSW2_9ACTN</name>
<feature type="chain" id="PRO_5037103644" description="Lipoprotein" evidence="1">
    <location>
        <begin position="26"/>
        <end position="169"/>
    </location>
</feature>
<accession>A0A917BSW2</accession>
<evidence type="ECO:0000256" key="1">
    <source>
        <dbReference type="SAM" id="SignalP"/>
    </source>
</evidence>
<dbReference type="AlphaFoldDB" id="A0A917BSW2"/>
<dbReference type="PROSITE" id="PS51257">
    <property type="entry name" value="PROKAR_LIPOPROTEIN"/>
    <property type="match status" value="1"/>
</dbReference>
<reference evidence="2" key="1">
    <citation type="journal article" date="2014" name="Int. J. Syst. Evol. Microbiol.">
        <title>Complete genome sequence of Corynebacterium casei LMG S-19264T (=DSM 44701T), isolated from a smear-ripened cheese.</title>
        <authorList>
            <consortium name="US DOE Joint Genome Institute (JGI-PGF)"/>
            <person name="Walter F."/>
            <person name="Albersmeier A."/>
            <person name="Kalinowski J."/>
            <person name="Ruckert C."/>
        </authorList>
    </citation>
    <scope>NUCLEOTIDE SEQUENCE</scope>
    <source>
        <strain evidence="2">CGMCC 1.16067</strain>
    </source>
</reference>
<organism evidence="2 3">
    <name type="scientific">Marmoricola endophyticus</name>
    <dbReference type="NCBI Taxonomy" id="2040280"/>
    <lineage>
        <taxon>Bacteria</taxon>
        <taxon>Bacillati</taxon>
        <taxon>Actinomycetota</taxon>
        <taxon>Actinomycetes</taxon>
        <taxon>Propionibacteriales</taxon>
        <taxon>Nocardioidaceae</taxon>
        <taxon>Marmoricola</taxon>
    </lineage>
</organism>
<keyword evidence="1" id="KW-0732">Signal</keyword>
<keyword evidence="3" id="KW-1185">Reference proteome</keyword>
<sequence length="169" mass="18258">MTMIGRRVACALVVVLGLSSCTLHPEERVVPPESDVSLATAQRRLDTMLHTVAEETFGPGARLQPQSGAVEYPSVRVCADYSDAPPGSPYSANYSYRVGGIALVDRAQAEEYAQRVANALTERGWTERDGYPSGDRSFGHQNYGILFQTSPDGVMYLVGSTPCVKKNGD</sequence>
<evidence type="ECO:0008006" key="4">
    <source>
        <dbReference type="Google" id="ProtNLM"/>
    </source>
</evidence>